<dbReference type="PANTHER" id="PTHR11515">
    <property type="entry name" value="GLYCOPROTEIN HORMONE BETA CHAIN"/>
    <property type="match status" value="1"/>
</dbReference>
<keyword evidence="6" id="KW-0372">Hormone</keyword>
<keyword evidence="5" id="KW-0964">Secreted</keyword>
<organism evidence="14 15">
    <name type="scientific">Hemibagrus guttatus</name>
    <dbReference type="NCBI Taxonomy" id="175788"/>
    <lineage>
        <taxon>Eukaryota</taxon>
        <taxon>Metazoa</taxon>
        <taxon>Chordata</taxon>
        <taxon>Craniata</taxon>
        <taxon>Vertebrata</taxon>
        <taxon>Euteleostomi</taxon>
        <taxon>Actinopterygii</taxon>
        <taxon>Neopterygii</taxon>
        <taxon>Teleostei</taxon>
        <taxon>Ostariophysi</taxon>
        <taxon>Siluriformes</taxon>
        <taxon>Bagridae</taxon>
        <taxon>Hemibagrus</taxon>
    </lineage>
</organism>
<gene>
    <name evidence="14" type="ORF">QTP70_022312</name>
</gene>
<dbReference type="FunFam" id="2.10.90.10:FF:000007">
    <property type="entry name" value="Luteinizing hormone beta subunit"/>
    <property type="match status" value="1"/>
</dbReference>
<evidence type="ECO:0000256" key="10">
    <source>
        <dbReference type="ARBA" id="ARBA00039483"/>
    </source>
</evidence>
<feature type="domain" description="Glycoprotein hormone subunit beta" evidence="13">
    <location>
        <begin position="36"/>
        <end position="136"/>
    </location>
</feature>
<evidence type="ECO:0000256" key="8">
    <source>
        <dbReference type="ARBA" id="ARBA00023180"/>
    </source>
</evidence>
<keyword evidence="8" id="KW-0325">Glycoprotein</keyword>
<evidence type="ECO:0000313" key="14">
    <source>
        <dbReference type="EMBL" id="KAK3556969.1"/>
    </source>
</evidence>
<evidence type="ECO:0000313" key="15">
    <source>
        <dbReference type="Proteomes" id="UP001274896"/>
    </source>
</evidence>
<evidence type="ECO:0000256" key="3">
    <source>
        <dbReference type="ARBA" id="ARBA00006552"/>
    </source>
</evidence>
<evidence type="ECO:0000256" key="2">
    <source>
        <dbReference type="ARBA" id="ARBA00004613"/>
    </source>
</evidence>
<comment type="similarity">
    <text evidence="3">Belongs to the glycoprotein hormones subunit beta family.</text>
</comment>
<evidence type="ECO:0000256" key="11">
    <source>
        <dbReference type="ARBA" id="ARBA00042284"/>
    </source>
</evidence>
<dbReference type="InterPro" id="IPR006208">
    <property type="entry name" value="Glyco_hormone_CN"/>
</dbReference>
<evidence type="ECO:0000256" key="6">
    <source>
        <dbReference type="ARBA" id="ARBA00022702"/>
    </source>
</evidence>
<comment type="subcellular location">
    <subcellularLocation>
        <location evidence="2">Secreted</location>
    </subcellularLocation>
</comment>
<dbReference type="Proteomes" id="UP001274896">
    <property type="component" value="Unassembled WGS sequence"/>
</dbReference>
<dbReference type="GO" id="GO:0010628">
    <property type="term" value="P:positive regulation of gene expression"/>
    <property type="evidence" value="ECO:0007669"/>
    <property type="project" value="UniProtKB-ARBA"/>
</dbReference>
<dbReference type="GO" id="GO:2000836">
    <property type="term" value="P:positive regulation of androgen secretion"/>
    <property type="evidence" value="ECO:0007669"/>
    <property type="project" value="UniProtKB-ARBA"/>
</dbReference>
<dbReference type="InterPro" id="IPR001545">
    <property type="entry name" value="Gonadotropin_bsu"/>
</dbReference>
<dbReference type="GO" id="GO:0005615">
    <property type="term" value="C:extracellular space"/>
    <property type="evidence" value="ECO:0007669"/>
    <property type="project" value="TreeGrafter"/>
</dbReference>
<dbReference type="CDD" id="cd00069">
    <property type="entry name" value="GHB_like"/>
    <property type="match status" value="1"/>
</dbReference>
<dbReference type="GO" id="GO:0007186">
    <property type="term" value="P:G protein-coupled receptor signaling pathway"/>
    <property type="evidence" value="ECO:0007669"/>
    <property type="project" value="TreeGrafter"/>
</dbReference>
<proteinExistence type="inferred from homology"/>
<dbReference type="EMBL" id="JAUCMX010000001">
    <property type="protein sequence ID" value="KAK3556969.1"/>
    <property type="molecule type" value="Genomic_DNA"/>
</dbReference>
<evidence type="ECO:0000259" key="13">
    <source>
        <dbReference type="Pfam" id="PF00007"/>
    </source>
</evidence>
<dbReference type="InterPro" id="IPR029034">
    <property type="entry name" value="Cystine-knot_cytokine"/>
</dbReference>
<dbReference type="GO" id="GO:2000866">
    <property type="term" value="P:positive regulation of estradiol secretion"/>
    <property type="evidence" value="ECO:0007669"/>
    <property type="project" value="UniProtKB-ARBA"/>
</dbReference>
<comment type="function">
    <text evidence="1">Involved in gametogenesis and steroidogenesis.</text>
</comment>
<dbReference type="GO" id="GO:0005737">
    <property type="term" value="C:cytoplasm"/>
    <property type="evidence" value="ECO:0007669"/>
    <property type="project" value="TreeGrafter"/>
</dbReference>
<dbReference type="GO" id="GO:0005179">
    <property type="term" value="F:hormone activity"/>
    <property type="evidence" value="ECO:0007669"/>
    <property type="project" value="UniProtKB-KW"/>
</dbReference>
<evidence type="ECO:0000256" key="7">
    <source>
        <dbReference type="ARBA" id="ARBA00023157"/>
    </source>
</evidence>
<name>A0AAE0VD92_9TELE</name>
<dbReference type="InterPro" id="IPR018245">
    <property type="entry name" value="Gonadotropin_bsu_CS"/>
</dbReference>
<comment type="subunit">
    <text evidence="4">Heterodimer of an alpha and a beta chain.</text>
</comment>
<dbReference type="Gene3D" id="2.10.90.10">
    <property type="entry name" value="Cystine-knot cytokines"/>
    <property type="match status" value="1"/>
</dbReference>
<accession>A0AAE0VD92</accession>
<evidence type="ECO:0000256" key="12">
    <source>
        <dbReference type="ARBA" id="ARBA00042931"/>
    </source>
</evidence>
<evidence type="ECO:0000256" key="4">
    <source>
        <dbReference type="ARBA" id="ARBA00011870"/>
    </source>
</evidence>
<comment type="subunit">
    <text evidence="9">Heterodimer of a common alpha chain and a unique beta chain which confers biological specificity to thyrotropin, lutropin, follitropin and gonadotropin.</text>
</comment>
<dbReference type="GO" id="GO:0031762">
    <property type="term" value="F:follicle-stimulating hormone receptor binding"/>
    <property type="evidence" value="ECO:0007669"/>
    <property type="project" value="UniProtKB-ARBA"/>
</dbReference>
<dbReference type="SUPFAM" id="SSF57501">
    <property type="entry name" value="Cystine-knot cytokines"/>
    <property type="match status" value="1"/>
</dbReference>
<keyword evidence="7" id="KW-1015">Disulfide bond</keyword>
<dbReference type="PANTHER" id="PTHR11515:SF5">
    <property type="entry name" value="THYROTROPIN SUBUNIT BETA"/>
    <property type="match status" value="1"/>
</dbReference>
<dbReference type="AlphaFoldDB" id="A0AAE0VD92"/>
<evidence type="ECO:0000256" key="1">
    <source>
        <dbReference type="ARBA" id="ARBA00003920"/>
    </source>
</evidence>
<dbReference type="PROSITE" id="PS00261">
    <property type="entry name" value="GLYCO_HORMONE_BETA_1"/>
    <property type="match status" value="1"/>
</dbReference>
<reference evidence="14" key="1">
    <citation type="submission" date="2023-06" db="EMBL/GenBank/DDBJ databases">
        <title>Male Hemibagrus guttatus genome.</title>
        <authorList>
            <person name="Bian C."/>
        </authorList>
    </citation>
    <scope>NUCLEOTIDE SEQUENCE</scope>
    <source>
        <strain evidence="14">Male_cb2023</strain>
        <tissue evidence="14">Muscle</tissue>
    </source>
</reference>
<evidence type="ECO:0000256" key="9">
    <source>
        <dbReference type="ARBA" id="ARBA00038688"/>
    </source>
</evidence>
<sequence length="159" mass="17926">MNRRLAARVLSLSRDMMFAPMLVAGVLGLLVGSAVPMCVPTEYTLYVEKQECDYCVAINTTICMGFCFSRDSNVKDLVGPRFLIQRSCTYQDVEYRTTVLPGCDLHADSYFTYPIALSCHCSMCNTRSDECAHKTRFSSAKCSKPVRHLYPYPGQIDYI</sequence>
<comment type="caution">
    <text evidence="14">The sequence shown here is derived from an EMBL/GenBank/DDBJ whole genome shotgun (WGS) entry which is preliminary data.</text>
</comment>
<evidence type="ECO:0000256" key="5">
    <source>
        <dbReference type="ARBA" id="ARBA00022525"/>
    </source>
</evidence>
<protein>
    <recommendedName>
        <fullName evidence="10">Thyrotropin subunit beta</fullName>
    </recommendedName>
    <alternativeName>
        <fullName evidence="11">Thyroid-stimulating hormone subunit beta</fullName>
    </alternativeName>
    <alternativeName>
        <fullName evidence="12">Thyrotropin beta chain</fullName>
    </alternativeName>
</protein>
<keyword evidence="15" id="KW-1185">Reference proteome</keyword>
<dbReference type="Pfam" id="PF00007">
    <property type="entry name" value="Cys_knot"/>
    <property type="match status" value="1"/>
</dbReference>
<dbReference type="SMART" id="SM00068">
    <property type="entry name" value="GHB"/>
    <property type="match status" value="1"/>
</dbReference>